<accession>M5EYD4</accession>
<evidence type="ECO:0000313" key="2">
    <source>
        <dbReference type="EMBL" id="CCV04601.1"/>
    </source>
</evidence>
<dbReference type="STRING" id="1297569.MESS2_1340004"/>
<dbReference type="Proteomes" id="UP000012062">
    <property type="component" value="Unassembled WGS sequence"/>
</dbReference>
<reference evidence="2 3" key="1">
    <citation type="submission" date="2013-02" db="EMBL/GenBank/DDBJ databases">
        <authorList>
            <person name="Genoscope - CEA"/>
        </authorList>
    </citation>
    <scope>NUCLEOTIDE SEQUENCE [LARGE SCALE GENOMIC DNA]</scope>
    <source>
        <strain evidence="2 3">STM 2683</strain>
    </source>
</reference>
<dbReference type="AlphaFoldDB" id="M5EYD4"/>
<sequence>MSIIASNARVSVSVRGLQVTTLEVWAHFPLRERISAPVEGHKATGPHPLSKRDARPTDASYITPSG</sequence>
<evidence type="ECO:0000313" key="3">
    <source>
        <dbReference type="Proteomes" id="UP000012062"/>
    </source>
</evidence>
<gene>
    <name evidence="2" type="ORF">MESS2_1340004</name>
</gene>
<keyword evidence="3" id="KW-1185">Reference proteome</keyword>
<dbReference type="EMBL" id="CAUM01000040">
    <property type="protein sequence ID" value="CCV04601.1"/>
    <property type="molecule type" value="Genomic_DNA"/>
</dbReference>
<comment type="caution">
    <text evidence="2">The sequence shown here is derived from an EMBL/GenBank/DDBJ whole genome shotgun (WGS) entry which is preliminary data.</text>
</comment>
<proteinExistence type="predicted"/>
<protein>
    <submittedName>
        <fullName evidence="2">Uncharacterized protein</fullName>
    </submittedName>
</protein>
<evidence type="ECO:0000256" key="1">
    <source>
        <dbReference type="SAM" id="MobiDB-lite"/>
    </source>
</evidence>
<feature type="region of interest" description="Disordered" evidence="1">
    <location>
        <begin position="36"/>
        <end position="66"/>
    </location>
</feature>
<organism evidence="2 3">
    <name type="scientific">Mesorhizobium metallidurans STM 2683</name>
    <dbReference type="NCBI Taxonomy" id="1297569"/>
    <lineage>
        <taxon>Bacteria</taxon>
        <taxon>Pseudomonadati</taxon>
        <taxon>Pseudomonadota</taxon>
        <taxon>Alphaproteobacteria</taxon>
        <taxon>Hyphomicrobiales</taxon>
        <taxon>Phyllobacteriaceae</taxon>
        <taxon>Mesorhizobium</taxon>
    </lineage>
</organism>
<name>M5EYD4_9HYPH</name>